<feature type="signal peptide" evidence="2">
    <location>
        <begin position="1"/>
        <end position="27"/>
    </location>
</feature>
<reference evidence="3 4" key="1">
    <citation type="journal article" date="2015" name="BMC Genomics">
        <title>The genome of the truffle-parasite Tolypocladium ophioglossoides and the evolution of antifungal peptaibiotics.</title>
        <authorList>
            <person name="Quandt C.A."/>
            <person name="Bushley K.E."/>
            <person name="Spatafora J.W."/>
        </authorList>
    </citation>
    <scope>NUCLEOTIDE SEQUENCE [LARGE SCALE GENOMIC DNA]</scope>
    <source>
        <strain evidence="3 4">CBS 100239</strain>
    </source>
</reference>
<name>A0A0L0NJ10_TOLOC</name>
<evidence type="ECO:0000313" key="3">
    <source>
        <dbReference type="EMBL" id="KND93740.1"/>
    </source>
</evidence>
<gene>
    <name evidence="3" type="ORF">TOPH_01457</name>
</gene>
<dbReference type="Proteomes" id="UP000036947">
    <property type="component" value="Unassembled WGS sequence"/>
</dbReference>
<feature type="region of interest" description="Disordered" evidence="1">
    <location>
        <begin position="212"/>
        <end position="235"/>
    </location>
</feature>
<evidence type="ECO:0000256" key="2">
    <source>
        <dbReference type="SAM" id="SignalP"/>
    </source>
</evidence>
<organism evidence="3 4">
    <name type="scientific">Tolypocladium ophioglossoides (strain CBS 100239)</name>
    <name type="common">Snaketongue truffleclub</name>
    <name type="synonym">Elaphocordyceps ophioglossoides</name>
    <dbReference type="NCBI Taxonomy" id="1163406"/>
    <lineage>
        <taxon>Eukaryota</taxon>
        <taxon>Fungi</taxon>
        <taxon>Dikarya</taxon>
        <taxon>Ascomycota</taxon>
        <taxon>Pezizomycotina</taxon>
        <taxon>Sordariomycetes</taxon>
        <taxon>Hypocreomycetidae</taxon>
        <taxon>Hypocreales</taxon>
        <taxon>Ophiocordycipitaceae</taxon>
        <taxon>Tolypocladium</taxon>
    </lineage>
</organism>
<dbReference type="AlphaFoldDB" id="A0A0L0NJ10"/>
<keyword evidence="4" id="KW-1185">Reference proteome</keyword>
<dbReference type="EMBL" id="LFRF01000003">
    <property type="protein sequence ID" value="KND93740.1"/>
    <property type="molecule type" value="Genomic_DNA"/>
</dbReference>
<evidence type="ECO:0000313" key="4">
    <source>
        <dbReference type="Proteomes" id="UP000036947"/>
    </source>
</evidence>
<keyword evidence="2" id="KW-0732">Signal</keyword>
<protein>
    <submittedName>
        <fullName evidence="3">Uncharacterized protein</fullName>
    </submittedName>
</protein>
<comment type="caution">
    <text evidence="3">The sequence shown here is derived from an EMBL/GenBank/DDBJ whole genome shotgun (WGS) entry which is preliminary data.</text>
</comment>
<proteinExistence type="predicted"/>
<dbReference type="OrthoDB" id="4991875at2759"/>
<evidence type="ECO:0000256" key="1">
    <source>
        <dbReference type="SAM" id="MobiDB-lite"/>
    </source>
</evidence>
<sequence>MAIVRMGSRFCLVALVVVVVAAGFAAAEPATSIATVFCAEDLCAPVLASVIKADVTATEYLLQCGVPFEDGRRRRCGHATNDTLILTLGPSTMALMGRDKTFTRGFDCRLQGSSSARYDFFLDGEYALQRSHFPYQVELDEHAKLMVPLTITAGLEKLAAATASGGNQKAVIETTSTALPRSMATRLDAPEATILDDTSHTKTKTTIRRMIAPTSSSSYAETKPTDPSPALTTADKPGSTAAMLAFGRMLGLVTALGVL</sequence>
<feature type="chain" id="PRO_5005545197" evidence="2">
    <location>
        <begin position="28"/>
        <end position="259"/>
    </location>
</feature>
<accession>A0A0L0NJ10</accession>